<accession>A0A1Z1WRV0</accession>
<evidence type="ECO:0000313" key="2">
    <source>
        <dbReference type="Proteomes" id="UP000195880"/>
    </source>
</evidence>
<reference evidence="1 2" key="1">
    <citation type="submission" date="2017-05" db="EMBL/GenBank/DDBJ databases">
        <title>Streptomyces alboflavus Genome sequencing and assembly.</title>
        <authorList>
            <person name="Wang Y."/>
            <person name="Du B."/>
            <person name="Ding Y."/>
            <person name="Liu H."/>
            <person name="Hou Q."/>
            <person name="Liu K."/>
            <person name="Wang C."/>
            <person name="Yao L."/>
        </authorList>
    </citation>
    <scope>NUCLEOTIDE SEQUENCE [LARGE SCALE GENOMIC DNA]</scope>
    <source>
        <strain evidence="1 2">MDJK44</strain>
    </source>
</reference>
<proteinExistence type="predicted"/>
<sequence>MPLMGSLRGRTSENTPWVGCPIRTALPGRSIRAWTNVSPALTVDPPVRTATGPV</sequence>
<organism evidence="1 2">
    <name type="scientific">Streptomyces alboflavus</name>
    <dbReference type="NCBI Taxonomy" id="67267"/>
    <lineage>
        <taxon>Bacteria</taxon>
        <taxon>Bacillati</taxon>
        <taxon>Actinomycetota</taxon>
        <taxon>Actinomycetes</taxon>
        <taxon>Kitasatosporales</taxon>
        <taxon>Streptomycetaceae</taxon>
        <taxon>Streptomyces</taxon>
    </lineage>
</organism>
<evidence type="ECO:0000313" key="1">
    <source>
        <dbReference type="EMBL" id="ARX89052.1"/>
    </source>
</evidence>
<dbReference type="KEGG" id="salf:SMD44_08539"/>
<gene>
    <name evidence="1" type="ORF">SMD44_08539</name>
</gene>
<dbReference type="AlphaFoldDB" id="A0A1Z1WRV0"/>
<keyword evidence="2" id="KW-1185">Reference proteome</keyword>
<name>A0A1Z1WRV0_9ACTN</name>
<dbReference type="Proteomes" id="UP000195880">
    <property type="component" value="Chromosome"/>
</dbReference>
<protein>
    <submittedName>
        <fullName evidence="1">Uncharacterized protein</fullName>
    </submittedName>
</protein>
<dbReference type="EMBL" id="CP021748">
    <property type="protein sequence ID" value="ARX89052.1"/>
    <property type="molecule type" value="Genomic_DNA"/>
</dbReference>